<dbReference type="AlphaFoldDB" id="A0A167EJ01"/>
<name>A0A167EJ01_9BACL</name>
<dbReference type="EMBL" id="LSFN01000007">
    <property type="protein sequence ID" value="OAB75589.1"/>
    <property type="molecule type" value="Genomic_DNA"/>
</dbReference>
<protein>
    <submittedName>
        <fullName evidence="1">Uncharacterized protein</fullName>
    </submittedName>
</protein>
<dbReference type="Proteomes" id="UP000077134">
    <property type="component" value="Unassembled WGS sequence"/>
</dbReference>
<accession>A0A167EJ01</accession>
<gene>
    <name evidence="1" type="ORF">PNBC_08140</name>
</gene>
<dbReference type="OrthoDB" id="2991449at2"/>
<organism evidence="1 2">
    <name type="scientific">Paenibacillus crassostreae</name>
    <dbReference type="NCBI Taxonomy" id="1763538"/>
    <lineage>
        <taxon>Bacteria</taxon>
        <taxon>Bacillati</taxon>
        <taxon>Bacillota</taxon>
        <taxon>Bacilli</taxon>
        <taxon>Bacillales</taxon>
        <taxon>Paenibacillaceae</taxon>
        <taxon>Paenibacillus</taxon>
    </lineage>
</organism>
<dbReference type="RefSeq" id="WP_068656996.1">
    <property type="nucleotide sequence ID" value="NZ_CP017773.1"/>
</dbReference>
<dbReference type="KEGG" id="pcx:LPB68_21850"/>
<sequence>MEKKKVVSKKRVSQPKQWPIATKFRPTKSPRRTAIRATADFSYDASAVRNGNWRSRCGCNQFDSCNTLQWGQSYITINNQSGRYKLKFYLRSYGKQHWWNPSRTFDENWNAFVNTPHTAYIRFDSGIIQPRASGGGYFRNGNNDTGFGGQAGTIGVEIFDSTGTRVRRILFWPKSWTNWGTLWMRCGHDYNFNFFEI</sequence>
<evidence type="ECO:0000313" key="1">
    <source>
        <dbReference type="EMBL" id="OAB75589.1"/>
    </source>
</evidence>
<proteinExistence type="predicted"/>
<reference evidence="1 2" key="1">
    <citation type="submission" date="2016-02" db="EMBL/GenBank/DDBJ databases">
        <title>Paenibacillus sp. LPB0068, isolated from Crassostrea gigas.</title>
        <authorList>
            <person name="Shin S.-K."/>
            <person name="Yi H."/>
        </authorList>
    </citation>
    <scope>NUCLEOTIDE SEQUENCE [LARGE SCALE GENOMIC DNA]</scope>
    <source>
        <strain evidence="1 2">LPB0068</strain>
    </source>
</reference>
<comment type="caution">
    <text evidence="1">The sequence shown here is derived from an EMBL/GenBank/DDBJ whole genome shotgun (WGS) entry which is preliminary data.</text>
</comment>
<keyword evidence="2" id="KW-1185">Reference proteome</keyword>
<evidence type="ECO:0000313" key="2">
    <source>
        <dbReference type="Proteomes" id="UP000077134"/>
    </source>
</evidence>